<evidence type="ECO:0000256" key="4">
    <source>
        <dbReference type="ARBA" id="ARBA00022692"/>
    </source>
</evidence>
<feature type="transmembrane region" description="Helical" evidence="7">
    <location>
        <begin position="59"/>
        <end position="79"/>
    </location>
</feature>
<comment type="subcellular location">
    <subcellularLocation>
        <location evidence="1">Membrane</location>
        <topology evidence="1">Multi-pass membrane protein</topology>
    </subcellularLocation>
</comment>
<dbReference type="GO" id="GO:0016020">
    <property type="term" value="C:membrane"/>
    <property type="evidence" value="ECO:0007669"/>
    <property type="project" value="UniProtKB-SubCell"/>
</dbReference>
<dbReference type="GO" id="GO:0055085">
    <property type="term" value="P:transmembrane transport"/>
    <property type="evidence" value="ECO:0007669"/>
    <property type="project" value="InterPro"/>
</dbReference>
<organism evidence="8">
    <name type="scientific">hydrothermal vent metagenome</name>
    <dbReference type="NCBI Taxonomy" id="652676"/>
    <lineage>
        <taxon>unclassified sequences</taxon>
        <taxon>metagenomes</taxon>
        <taxon>ecological metagenomes</taxon>
    </lineage>
</organism>
<feature type="transmembrane region" description="Helical" evidence="7">
    <location>
        <begin position="34"/>
        <end position="53"/>
    </location>
</feature>
<keyword evidence="6 7" id="KW-0472">Membrane</keyword>
<feature type="transmembrane region" description="Helical" evidence="7">
    <location>
        <begin position="6"/>
        <end position="22"/>
    </location>
</feature>
<dbReference type="AlphaFoldDB" id="A0A3B0Z3C1"/>
<gene>
    <name evidence="8" type="ORF">MNBD_GAMMA14-1847</name>
</gene>
<evidence type="ECO:0000256" key="1">
    <source>
        <dbReference type="ARBA" id="ARBA00004141"/>
    </source>
</evidence>
<evidence type="ECO:0000256" key="6">
    <source>
        <dbReference type="ARBA" id="ARBA00023136"/>
    </source>
</evidence>
<dbReference type="PANTHER" id="PTHR36838:SF1">
    <property type="entry name" value="SLR1864 PROTEIN"/>
    <property type="match status" value="1"/>
</dbReference>
<keyword evidence="2" id="KW-0813">Transport</keyword>
<proteinExistence type="predicted"/>
<accession>A0A3B0Z3C1</accession>
<keyword evidence="4 7" id="KW-0812">Transmembrane</keyword>
<evidence type="ECO:0000256" key="2">
    <source>
        <dbReference type="ARBA" id="ARBA00022448"/>
    </source>
</evidence>
<evidence type="ECO:0000256" key="5">
    <source>
        <dbReference type="ARBA" id="ARBA00022989"/>
    </source>
</evidence>
<feature type="transmembrane region" description="Helical" evidence="7">
    <location>
        <begin position="125"/>
        <end position="146"/>
    </location>
</feature>
<evidence type="ECO:0000256" key="7">
    <source>
        <dbReference type="SAM" id="Phobius"/>
    </source>
</evidence>
<keyword evidence="3" id="KW-1003">Cell membrane</keyword>
<dbReference type="PANTHER" id="PTHR36838">
    <property type="entry name" value="AUXIN EFFLUX CARRIER FAMILY PROTEIN"/>
    <property type="match status" value="1"/>
</dbReference>
<feature type="transmembrane region" description="Helical" evidence="7">
    <location>
        <begin position="91"/>
        <end position="113"/>
    </location>
</feature>
<protein>
    <submittedName>
        <fullName evidence="8">Auxin efflux carrier family protein</fullName>
    </submittedName>
</protein>
<evidence type="ECO:0000313" key="8">
    <source>
        <dbReference type="EMBL" id="VAW82027.1"/>
    </source>
</evidence>
<reference evidence="8" key="1">
    <citation type="submission" date="2018-06" db="EMBL/GenBank/DDBJ databases">
        <authorList>
            <person name="Zhirakovskaya E."/>
        </authorList>
    </citation>
    <scope>NUCLEOTIDE SEQUENCE</scope>
</reference>
<dbReference type="Pfam" id="PF03547">
    <property type="entry name" value="Mem_trans"/>
    <property type="match status" value="1"/>
</dbReference>
<name>A0A3B0Z3C1_9ZZZZ</name>
<feature type="non-terminal residue" evidence="8">
    <location>
        <position position="155"/>
    </location>
</feature>
<evidence type="ECO:0000256" key="3">
    <source>
        <dbReference type="ARBA" id="ARBA00022475"/>
    </source>
</evidence>
<keyword evidence="5 7" id="KW-1133">Transmembrane helix</keyword>
<dbReference type="InterPro" id="IPR004776">
    <property type="entry name" value="Mem_transp_PIN-like"/>
</dbReference>
<dbReference type="EMBL" id="UOFM01000443">
    <property type="protein sequence ID" value="VAW82027.1"/>
    <property type="molecule type" value="Genomic_DNA"/>
</dbReference>
<sequence>MLEVLVQMSGLIVCGIGWRIIKPAGLDPVQTRKVLTSLVYYLLLPALVLSVLWKAELGATTLLIALSAAVAVFIGMGLSALSCRVCKARPAVTGAVILAAAFPNATYLGLPVLEAAFGPWARSVAIQYDLFACTPLLFTLGILIAAHHGDAQAGV</sequence>